<accession>A0ABM1HLR4</accession>
<dbReference type="Pfam" id="PF13639">
    <property type="entry name" value="zf-RING_2"/>
    <property type="match status" value="1"/>
</dbReference>
<evidence type="ECO:0000256" key="5">
    <source>
        <dbReference type="ARBA" id="ARBA00022723"/>
    </source>
</evidence>
<proteinExistence type="predicted"/>
<name>A0ABM1HLR4_SOLPN</name>
<feature type="transmembrane region" description="Helical" evidence="10">
    <location>
        <begin position="12"/>
        <end position="29"/>
    </location>
</feature>
<feature type="domain" description="RING-type" evidence="11">
    <location>
        <begin position="196"/>
        <end position="238"/>
    </location>
</feature>
<organism evidence="12 13">
    <name type="scientific">Solanum pennellii</name>
    <name type="common">Tomato</name>
    <name type="synonym">Lycopersicon pennellii</name>
    <dbReference type="NCBI Taxonomy" id="28526"/>
    <lineage>
        <taxon>Eukaryota</taxon>
        <taxon>Viridiplantae</taxon>
        <taxon>Streptophyta</taxon>
        <taxon>Embryophyta</taxon>
        <taxon>Tracheophyta</taxon>
        <taxon>Spermatophyta</taxon>
        <taxon>Magnoliopsida</taxon>
        <taxon>eudicotyledons</taxon>
        <taxon>Gunneridae</taxon>
        <taxon>Pentapetalae</taxon>
        <taxon>asterids</taxon>
        <taxon>lamiids</taxon>
        <taxon>Solanales</taxon>
        <taxon>Solanaceae</taxon>
        <taxon>Solanoideae</taxon>
        <taxon>Solaneae</taxon>
        <taxon>Solanum</taxon>
        <taxon>Solanum subgen. Lycopersicon</taxon>
    </lineage>
</organism>
<evidence type="ECO:0000259" key="11">
    <source>
        <dbReference type="PROSITE" id="PS50089"/>
    </source>
</evidence>
<evidence type="ECO:0000256" key="4">
    <source>
        <dbReference type="ARBA" id="ARBA00022679"/>
    </source>
</evidence>
<dbReference type="SMART" id="SM00184">
    <property type="entry name" value="RING"/>
    <property type="match status" value="1"/>
</dbReference>
<sequence>MCSSKLSTLHSMPLFLYSYLTFQVFSSFIKTNNIHSSNFQLGSHSIHKTHTISINHRSSYSLFVTVVMDAAASHKHMFIQFLVSFKNQQKNNTSVTHLTPMGAVSENGFPIIGVAMLGIMAIGFLLVSYYIFVTKCCINWQQFDPLRRFFNTRPRQYEETYTPSRESRGLDELVIREIPTYPYSRNRVGETSFRRCVVCLNEFKEDEMLRLLPKCSHAFHLDCIDIWLQNNASCPLCRSSISGTATKHPIDMIIAPNSSPQDPHIPLLRRRSEEDFLVIELSGELGTEAEAQNSVSDFEQRIDKLDKGQTRKYSMMGDECINVRDKDALFSVEPIRRSFSMDSAADRHVYLSVQQMIRHNRQMISEVRNNGESSSRSIRKSIFSFGHRRSKTSVLPFES</sequence>
<keyword evidence="10" id="KW-0472">Membrane</keyword>
<reference evidence="13" key="2">
    <citation type="submission" date="2025-08" db="UniProtKB">
        <authorList>
            <consortium name="RefSeq"/>
        </authorList>
    </citation>
    <scope>IDENTIFICATION</scope>
</reference>
<evidence type="ECO:0000313" key="12">
    <source>
        <dbReference type="Proteomes" id="UP000694930"/>
    </source>
</evidence>
<dbReference type="RefSeq" id="XP_015087383.1">
    <property type="nucleotide sequence ID" value="XM_015231897.2"/>
</dbReference>
<keyword evidence="10" id="KW-1133">Transmembrane helix</keyword>
<keyword evidence="6 9" id="KW-0863">Zinc-finger</keyword>
<evidence type="ECO:0000256" key="10">
    <source>
        <dbReference type="SAM" id="Phobius"/>
    </source>
</evidence>
<evidence type="ECO:0000256" key="8">
    <source>
        <dbReference type="ARBA" id="ARBA00022833"/>
    </source>
</evidence>
<dbReference type="InterPro" id="IPR001841">
    <property type="entry name" value="Znf_RING"/>
</dbReference>
<evidence type="ECO:0000256" key="2">
    <source>
        <dbReference type="ARBA" id="ARBA00004906"/>
    </source>
</evidence>
<protein>
    <recommendedName>
        <fullName evidence="3">RING-type E3 ubiquitin transferase</fullName>
        <ecNumber evidence="3">2.3.2.27</ecNumber>
    </recommendedName>
</protein>
<comment type="pathway">
    <text evidence="2">Protein modification; protein ubiquitination.</text>
</comment>
<dbReference type="Proteomes" id="UP000694930">
    <property type="component" value="Chromosome 9"/>
</dbReference>
<dbReference type="PANTHER" id="PTHR46913">
    <property type="entry name" value="RING-H2 FINGER PROTEIN ATL16"/>
    <property type="match status" value="1"/>
</dbReference>
<dbReference type="SUPFAM" id="SSF57850">
    <property type="entry name" value="RING/U-box"/>
    <property type="match status" value="1"/>
</dbReference>
<dbReference type="InterPro" id="IPR044600">
    <property type="entry name" value="ATL1/ATL16-like"/>
</dbReference>
<keyword evidence="7" id="KW-0833">Ubl conjugation pathway</keyword>
<comment type="catalytic activity">
    <reaction evidence="1">
        <text>S-ubiquitinyl-[E2 ubiquitin-conjugating enzyme]-L-cysteine + [acceptor protein]-L-lysine = [E2 ubiquitin-conjugating enzyme]-L-cysteine + N(6)-ubiquitinyl-[acceptor protein]-L-lysine.</text>
        <dbReference type="EC" id="2.3.2.27"/>
    </reaction>
</comment>
<dbReference type="GeneID" id="107030633"/>
<dbReference type="PROSITE" id="PS50089">
    <property type="entry name" value="ZF_RING_2"/>
    <property type="match status" value="1"/>
</dbReference>
<dbReference type="CDD" id="cd16461">
    <property type="entry name" value="RING-H2_EL5-like"/>
    <property type="match status" value="1"/>
</dbReference>
<dbReference type="Gene3D" id="3.30.40.10">
    <property type="entry name" value="Zinc/RING finger domain, C3HC4 (zinc finger)"/>
    <property type="match status" value="1"/>
</dbReference>
<keyword evidence="10" id="KW-0812">Transmembrane</keyword>
<evidence type="ECO:0000256" key="1">
    <source>
        <dbReference type="ARBA" id="ARBA00000900"/>
    </source>
</evidence>
<keyword evidence="8" id="KW-0862">Zinc</keyword>
<dbReference type="InterPro" id="IPR013083">
    <property type="entry name" value="Znf_RING/FYVE/PHD"/>
</dbReference>
<evidence type="ECO:0000256" key="9">
    <source>
        <dbReference type="PROSITE-ProRule" id="PRU00175"/>
    </source>
</evidence>
<reference evidence="12" key="1">
    <citation type="journal article" date="2014" name="Nat. Genet.">
        <title>The genome of the stress-tolerant wild tomato species Solanum pennellii.</title>
        <authorList>
            <person name="Bolger A."/>
            <person name="Scossa F."/>
            <person name="Bolger M.E."/>
            <person name="Lanz C."/>
            <person name="Maumus F."/>
            <person name="Tohge T."/>
            <person name="Quesneville H."/>
            <person name="Alseekh S."/>
            <person name="Sorensen I."/>
            <person name="Lichtenstein G."/>
            <person name="Fich E.A."/>
            <person name="Conte M."/>
            <person name="Keller H."/>
            <person name="Schneeberger K."/>
            <person name="Schwacke R."/>
            <person name="Ofner I."/>
            <person name="Vrebalov J."/>
            <person name="Xu Y."/>
            <person name="Osorio S."/>
            <person name="Aflitos S.A."/>
            <person name="Schijlen E."/>
            <person name="Jimenez-Gomez J.M."/>
            <person name="Ryngajllo M."/>
            <person name="Kimura S."/>
            <person name="Kumar R."/>
            <person name="Koenig D."/>
            <person name="Headland L.R."/>
            <person name="Maloof J.N."/>
            <person name="Sinha N."/>
            <person name="van Ham R.C."/>
            <person name="Lankhorst R.K."/>
            <person name="Mao L."/>
            <person name="Vogel A."/>
            <person name="Arsova B."/>
            <person name="Panstruga R."/>
            <person name="Fei Z."/>
            <person name="Rose J.K."/>
            <person name="Zamir D."/>
            <person name="Carrari F."/>
            <person name="Giovannoni J.J."/>
            <person name="Weigel D."/>
            <person name="Usadel B."/>
            <person name="Fernie A.R."/>
        </authorList>
    </citation>
    <scope>NUCLEOTIDE SEQUENCE [LARGE SCALE GENOMIC DNA]</scope>
    <source>
        <strain evidence="12">cv. LA0716</strain>
    </source>
</reference>
<evidence type="ECO:0000256" key="3">
    <source>
        <dbReference type="ARBA" id="ARBA00012483"/>
    </source>
</evidence>
<keyword evidence="5" id="KW-0479">Metal-binding</keyword>
<evidence type="ECO:0000256" key="6">
    <source>
        <dbReference type="ARBA" id="ARBA00022771"/>
    </source>
</evidence>
<dbReference type="PANTHER" id="PTHR46913:SF18">
    <property type="entry name" value="RING-TYPE E3 UBIQUITIN TRANSFERASE"/>
    <property type="match status" value="1"/>
</dbReference>
<keyword evidence="4" id="KW-0808">Transferase</keyword>
<evidence type="ECO:0000313" key="13">
    <source>
        <dbReference type="RefSeq" id="XP_015087383.1"/>
    </source>
</evidence>
<evidence type="ECO:0000256" key="7">
    <source>
        <dbReference type="ARBA" id="ARBA00022786"/>
    </source>
</evidence>
<feature type="transmembrane region" description="Helical" evidence="10">
    <location>
        <begin position="111"/>
        <end position="132"/>
    </location>
</feature>
<keyword evidence="12" id="KW-1185">Reference proteome</keyword>
<dbReference type="EC" id="2.3.2.27" evidence="3"/>
<gene>
    <name evidence="13" type="primary">LOC107030633</name>
</gene>